<dbReference type="Proteomes" id="UP000070444">
    <property type="component" value="Unassembled WGS sequence"/>
</dbReference>
<comment type="similarity">
    <text evidence="2 6">Belongs to the cytochrome P450 family.</text>
</comment>
<keyword evidence="6" id="KW-0503">Monooxygenase</keyword>
<keyword evidence="6" id="KW-0560">Oxidoreductase</keyword>
<comment type="cofactor">
    <cofactor evidence="1 5">
        <name>heme</name>
        <dbReference type="ChEBI" id="CHEBI:30413"/>
    </cofactor>
</comment>
<evidence type="ECO:0000256" key="5">
    <source>
        <dbReference type="PIRSR" id="PIRSR602401-1"/>
    </source>
</evidence>
<dbReference type="InterPro" id="IPR036396">
    <property type="entry name" value="Cyt_P450_sf"/>
</dbReference>
<dbReference type="SUPFAM" id="SSF48264">
    <property type="entry name" value="Cytochrome P450"/>
    <property type="match status" value="1"/>
</dbReference>
<dbReference type="OMA" id="QFGENDI"/>
<proteinExistence type="inferred from homology"/>
<keyword evidence="5 6" id="KW-0349">Heme</keyword>
<dbReference type="InterPro" id="IPR017972">
    <property type="entry name" value="Cyt_P450_CS"/>
</dbReference>
<dbReference type="PANTHER" id="PTHR24305:SF166">
    <property type="entry name" value="CYTOCHROME P450 12A4, MITOCHONDRIAL-RELATED"/>
    <property type="match status" value="1"/>
</dbReference>
<sequence length="120" mass="13766">RDLKYLEAAILESMRMHPAVAGSLPRQVPEDGLTVNSHYIPPKTSITIDIYTEHNDPSFWKNPREFNLHRWLGEDRETNRAKLAGFGLGTRACVGRDLAWSELFLVIANLIRNFNFELVD</sequence>
<evidence type="ECO:0000256" key="4">
    <source>
        <dbReference type="ARBA" id="ARBA00023004"/>
    </source>
</evidence>
<keyword evidence="8" id="KW-1185">Reference proteome</keyword>
<protein>
    <submittedName>
        <fullName evidence="7">Cytochrome P450</fullName>
    </submittedName>
</protein>
<dbReference type="EMBL" id="KQ964751">
    <property type="protein sequence ID" value="KXN66232.1"/>
    <property type="molecule type" value="Genomic_DNA"/>
</dbReference>
<feature type="binding site" description="axial binding residue" evidence="5">
    <location>
        <position position="93"/>
    </location>
    <ligand>
        <name>heme</name>
        <dbReference type="ChEBI" id="CHEBI:30413"/>
    </ligand>
    <ligandPart>
        <name>Fe</name>
        <dbReference type="ChEBI" id="CHEBI:18248"/>
    </ligandPart>
</feature>
<reference evidence="7 8" key="1">
    <citation type="journal article" date="2015" name="Genome Biol. Evol.">
        <title>Phylogenomic analyses indicate that early fungi evolved digesting cell walls of algal ancestors of land plants.</title>
        <authorList>
            <person name="Chang Y."/>
            <person name="Wang S."/>
            <person name="Sekimoto S."/>
            <person name="Aerts A.L."/>
            <person name="Choi C."/>
            <person name="Clum A."/>
            <person name="LaButti K.M."/>
            <person name="Lindquist E.A."/>
            <person name="Yee Ngan C."/>
            <person name="Ohm R.A."/>
            <person name="Salamov A.A."/>
            <person name="Grigoriev I.V."/>
            <person name="Spatafora J.W."/>
            <person name="Berbee M.L."/>
        </authorList>
    </citation>
    <scope>NUCLEOTIDE SEQUENCE [LARGE SCALE GENOMIC DNA]</scope>
    <source>
        <strain evidence="7 8">NRRL 28638</strain>
    </source>
</reference>
<dbReference type="PRINTS" id="PR00385">
    <property type="entry name" value="P450"/>
</dbReference>
<organism evidence="7 8">
    <name type="scientific">Conidiobolus coronatus (strain ATCC 28846 / CBS 209.66 / NRRL 28638)</name>
    <name type="common">Delacroixia coronata</name>
    <dbReference type="NCBI Taxonomy" id="796925"/>
    <lineage>
        <taxon>Eukaryota</taxon>
        <taxon>Fungi</taxon>
        <taxon>Fungi incertae sedis</taxon>
        <taxon>Zoopagomycota</taxon>
        <taxon>Entomophthoromycotina</taxon>
        <taxon>Entomophthoromycetes</taxon>
        <taxon>Entomophthorales</taxon>
        <taxon>Ancylistaceae</taxon>
        <taxon>Conidiobolus</taxon>
    </lineage>
</organism>
<name>A0A137NU13_CONC2</name>
<gene>
    <name evidence="7" type="ORF">CONCODRAFT_28450</name>
</gene>
<dbReference type="Pfam" id="PF00067">
    <property type="entry name" value="p450"/>
    <property type="match status" value="1"/>
</dbReference>
<dbReference type="PANTHER" id="PTHR24305">
    <property type="entry name" value="CYTOCHROME P450"/>
    <property type="match status" value="1"/>
</dbReference>
<dbReference type="InterPro" id="IPR002401">
    <property type="entry name" value="Cyt_P450_E_grp-I"/>
</dbReference>
<dbReference type="InterPro" id="IPR050121">
    <property type="entry name" value="Cytochrome_P450_monoxygenase"/>
</dbReference>
<evidence type="ECO:0000256" key="6">
    <source>
        <dbReference type="RuleBase" id="RU000461"/>
    </source>
</evidence>
<dbReference type="STRING" id="796925.A0A137NU13"/>
<evidence type="ECO:0000256" key="1">
    <source>
        <dbReference type="ARBA" id="ARBA00001971"/>
    </source>
</evidence>
<accession>A0A137NU13</accession>
<feature type="non-terminal residue" evidence="7">
    <location>
        <position position="120"/>
    </location>
</feature>
<dbReference type="GO" id="GO:0005506">
    <property type="term" value="F:iron ion binding"/>
    <property type="evidence" value="ECO:0007669"/>
    <property type="project" value="InterPro"/>
</dbReference>
<dbReference type="GO" id="GO:0020037">
    <property type="term" value="F:heme binding"/>
    <property type="evidence" value="ECO:0007669"/>
    <property type="project" value="InterPro"/>
</dbReference>
<dbReference type="PROSITE" id="PS00086">
    <property type="entry name" value="CYTOCHROME_P450"/>
    <property type="match status" value="1"/>
</dbReference>
<dbReference type="AlphaFoldDB" id="A0A137NU13"/>
<evidence type="ECO:0000313" key="8">
    <source>
        <dbReference type="Proteomes" id="UP000070444"/>
    </source>
</evidence>
<evidence type="ECO:0000256" key="2">
    <source>
        <dbReference type="ARBA" id="ARBA00010617"/>
    </source>
</evidence>
<evidence type="ECO:0000313" key="7">
    <source>
        <dbReference type="EMBL" id="KXN66232.1"/>
    </source>
</evidence>
<keyword evidence="4 5" id="KW-0408">Iron</keyword>
<dbReference type="Gene3D" id="1.10.630.10">
    <property type="entry name" value="Cytochrome P450"/>
    <property type="match status" value="1"/>
</dbReference>
<dbReference type="GO" id="GO:0004497">
    <property type="term" value="F:monooxygenase activity"/>
    <property type="evidence" value="ECO:0007669"/>
    <property type="project" value="UniProtKB-KW"/>
</dbReference>
<dbReference type="PRINTS" id="PR00463">
    <property type="entry name" value="EP450I"/>
</dbReference>
<dbReference type="OrthoDB" id="3934656at2759"/>
<dbReference type="InterPro" id="IPR001128">
    <property type="entry name" value="Cyt_P450"/>
</dbReference>
<evidence type="ECO:0000256" key="3">
    <source>
        <dbReference type="ARBA" id="ARBA00022723"/>
    </source>
</evidence>
<feature type="non-terminal residue" evidence="7">
    <location>
        <position position="1"/>
    </location>
</feature>
<dbReference type="GO" id="GO:0016705">
    <property type="term" value="F:oxidoreductase activity, acting on paired donors, with incorporation or reduction of molecular oxygen"/>
    <property type="evidence" value="ECO:0007669"/>
    <property type="project" value="InterPro"/>
</dbReference>
<keyword evidence="3 5" id="KW-0479">Metal-binding</keyword>